<dbReference type="RefSeq" id="WP_153713964.1">
    <property type="nucleotide sequence ID" value="NZ_CP045871.1"/>
</dbReference>
<evidence type="ECO:0000256" key="1">
    <source>
        <dbReference type="SAM" id="Phobius"/>
    </source>
</evidence>
<proteinExistence type="predicted"/>
<feature type="domain" description="DUF1468" evidence="2">
    <location>
        <begin position="8"/>
        <end position="147"/>
    </location>
</feature>
<keyword evidence="1" id="KW-0812">Transmembrane</keyword>
<dbReference type="KEGG" id="llp:GH975_07685"/>
<dbReference type="Proteomes" id="UP000388235">
    <property type="component" value="Chromosome"/>
</dbReference>
<dbReference type="OrthoDB" id="6214403at2"/>
<accession>A0A5Q2QF36</accession>
<feature type="transmembrane region" description="Helical" evidence="1">
    <location>
        <begin position="42"/>
        <end position="61"/>
    </location>
</feature>
<keyword evidence="4" id="KW-1185">Reference proteome</keyword>
<dbReference type="InterPro" id="IPR009936">
    <property type="entry name" value="DUF1468"/>
</dbReference>
<evidence type="ECO:0000259" key="2">
    <source>
        <dbReference type="Pfam" id="PF07331"/>
    </source>
</evidence>
<dbReference type="EMBL" id="CP045871">
    <property type="protein sequence ID" value="QGG80460.1"/>
    <property type="molecule type" value="Genomic_DNA"/>
</dbReference>
<dbReference type="Pfam" id="PF07331">
    <property type="entry name" value="TctB"/>
    <property type="match status" value="1"/>
</dbReference>
<evidence type="ECO:0000313" key="3">
    <source>
        <dbReference type="EMBL" id="QGG80460.1"/>
    </source>
</evidence>
<sequence>MNLNADRLIALLMLAFSVGYGYLAWTHPLLPFEARQPFKPNTLPMGLAVLAAALSLATLVYESSDDLPEDATGWRNFEWRTAGLLVALMIGYTILLRPAGYIFATTAFLVGGAILLGERKYGVLITIALITSVLTWLIVQRGLGIYLVPLPAFLGGA</sequence>
<name>A0A5Q2QF36_9GAMM</name>
<reference evidence="3 4" key="1">
    <citation type="submission" date="2019-11" db="EMBL/GenBank/DDBJ databases">
        <authorList>
            <person name="Khan S.A."/>
            <person name="Jeon C.O."/>
            <person name="Chun B.H."/>
        </authorList>
    </citation>
    <scope>NUCLEOTIDE SEQUENCE [LARGE SCALE GENOMIC DNA]</scope>
    <source>
        <strain evidence="3 4">IMCC 1097</strain>
    </source>
</reference>
<feature type="transmembrane region" description="Helical" evidence="1">
    <location>
        <begin position="82"/>
        <end position="115"/>
    </location>
</feature>
<dbReference type="AlphaFoldDB" id="A0A5Q2QF36"/>
<keyword evidence="1" id="KW-0472">Membrane</keyword>
<feature type="transmembrane region" description="Helical" evidence="1">
    <location>
        <begin position="121"/>
        <end position="139"/>
    </location>
</feature>
<protein>
    <submittedName>
        <fullName evidence="3">Tripartite tricarboxylate transporter TctB family protein</fullName>
    </submittedName>
</protein>
<evidence type="ECO:0000313" key="4">
    <source>
        <dbReference type="Proteomes" id="UP000388235"/>
    </source>
</evidence>
<organism evidence="3 4">
    <name type="scientific">Litorivicinus lipolyticus</name>
    <dbReference type="NCBI Taxonomy" id="418701"/>
    <lineage>
        <taxon>Bacteria</taxon>
        <taxon>Pseudomonadati</taxon>
        <taxon>Pseudomonadota</taxon>
        <taxon>Gammaproteobacteria</taxon>
        <taxon>Oceanospirillales</taxon>
        <taxon>Litorivicinaceae</taxon>
        <taxon>Litorivicinus</taxon>
    </lineage>
</organism>
<gene>
    <name evidence="3" type="ORF">GH975_07685</name>
</gene>
<keyword evidence="1" id="KW-1133">Transmembrane helix</keyword>